<dbReference type="SUPFAM" id="SSF51905">
    <property type="entry name" value="FAD/NAD(P)-binding domain"/>
    <property type="match status" value="1"/>
</dbReference>
<dbReference type="PANTHER" id="PTHR43735:SF11">
    <property type="entry name" value="HYPOTHETICAL OXIDOREDUCTASE (EUROFUNG)"/>
    <property type="match status" value="1"/>
</dbReference>
<dbReference type="Pfam" id="PF07992">
    <property type="entry name" value="Pyr_redox_2"/>
    <property type="match status" value="1"/>
</dbReference>
<gene>
    <name evidence="2" type="ORF">VFPPC_07727</name>
</gene>
<organism evidence="2 3">
    <name type="scientific">Pochonia chlamydosporia 170</name>
    <dbReference type="NCBI Taxonomy" id="1380566"/>
    <lineage>
        <taxon>Eukaryota</taxon>
        <taxon>Fungi</taxon>
        <taxon>Dikarya</taxon>
        <taxon>Ascomycota</taxon>
        <taxon>Pezizomycotina</taxon>
        <taxon>Sordariomycetes</taxon>
        <taxon>Hypocreomycetidae</taxon>
        <taxon>Hypocreales</taxon>
        <taxon>Clavicipitaceae</taxon>
        <taxon>Pochonia</taxon>
    </lineage>
</organism>
<comment type="caution">
    <text evidence="2">The sequence shown here is derived from an EMBL/GenBank/DDBJ whole genome shotgun (WGS) entry which is preliminary data.</text>
</comment>
<dbReference type="PRINTS" id="PR00469">
    <property type="entry name" value="PNDRDTASEII"/>
</dbReference>
<dbReference type="GeneID" id="28850534"/>
<name>A0A179FLN4_METCM</name>
<dbReference type="GO" id="GO:0004174">
    <property type="term" value="F:electron-transferring-flavoprotein dehydrogenase activity"/>
    <property type="evidence" value="ECO:0007669"/>
    <property type="project" value="TreeGrafter"/>
</dbReference>
<dbReference type="PANTHER" id="PTHR43735">
    <property type="entry name" value="APOPTOSIS-INDUCING FACTOR 1"/>
    <property type="match status" value="1"/>
</dbReference>
<dbReference type="Proteomes" id="UP000078397">
    <property type="component" value="Unassembled WGS sequence"/>
</dbReference>
<feature type="domain" description="FAD/NAD(P)-binding" evidence="1">
    <location>
        <begin position="50"/>
        <end position="342"/>
    </location>
</feature>
<evidence type="ECO:0000313" key="3">
    <source>
        <dbReference type="Proteomes" id="UP000078397"/>
    </source>
</evidence>
<sequence length="433" mass="47966">MFGKLGLYARVASYILIVLGEELKYVFTTAMVRHRARFFGSTPSTERDRTIVIVGASFAGHHVARLVAGQLSPKSRYRVVVIEPNSHFQFTWVLPRFCVIKDHEHKAFIPYGKYVQCLPGVLEWIQDRVVSIDKTHVRLENSGEAIKYDYLVIATGSGVKTGLPSRVNATEKRVGVELLREVQSGIEAAQTAVVVGGGAAGVEVATDAKDLYPDKHIVLVHSRSAVMHRFGKRLQDEALEGLNRLGVEVILEDRVVDEDSVAKKVTLRSGREIACDLFLNCTGQSPCSEILTSLSPQSISANGYIKVKPTLQIDDDEFPNVYACGEVTDTETPCPNARSAMRQAATVAGNVLRVVDGKKPKYKYRHHWVDTFIKLTLGLDRSATFMGDGHSDLMFKTQDKDVTLMITSTWARMGLTPFEDEYDNKESDAKGEA</sequence>
<accession>A0A179FLN4</accession>
<dbReference type="EMBL" id="LSBJ02000004">
    <property type="protein sequence ID" value="OAQ66121.1"/>
    <property type="molecule type" value="Genomic_DNA"/>
</dbReference>
<dbReference type="RefSeq" id="XP_018143208.1">
    <property type="nucleotide sequence ID" value="XM_018286540.1"/>
</dbReference>
<evidence type="ECO:0000259" key="1">
    <source>
        <dbReference type="Pfam" id="PF07992"/>
    </source>
</evidence>
<dbReference type="Gene3D" id="3.50.50.100">
    <property type="match status" value="1"/>
</dbReference>
<evidence type="ECO:0000313" key="2">
    <source>
        <dbReference type="EMBL" id="OAQ66121.1"/>
    </source>
</evidence>
<dbReference type="GO" id="GO:0005737">
    <property type="term" value="C:cytoplasm"/>
    <property type="evidence" value="ECO:0007669"/>
    <property type="project" value="TreeGrafter"/>
</dbReference>
<dbReference type="PRINTS" id="PR00368">
    <property type="entry name" value="FADPNR"/>
</dbReference>
<keyword evidence="3" id="KW-1185">Reference proteome</keyword>
<reference evidence="2 3" key="1">
    <citation type="journal article" date="2016" name="PLoS Pathog.">
        <title>Biosynthesis of antibiotic leucinostatins in bio-control fungus Purpureocillium lilacinum and their inhibition on phytophthora revealed by genome mining.</title>
        <authorList>
            <person name="Wang G."/>
            <person name="Liu Z."/>
            <person name="Lin R."/>
            <person name="Li E."/>
            <person name="Mao Z."/>
            <person name="Ling J."/>
            <person name="Yang Y."/>
            <person name="Yin W.B."/>
            <person name="Xie B."/>
        </authorList>
    </citation>
    <scope>NUCLEOTIDE SEQUENCE [LARGE SCALE GENOMIC DNA]</scope>
    <source>
        <strain evidence="2">170</strain>
    </source>
</reference>
<protein>
    <submittedName>
        <fullName evidence="2">Pyridine nucleotide-disulfide oxidoreductase, NAD-binding domain-containing protein</fullName>
    </submittedName>
</protein>
<dbReference type="STRING" id="1380566.A0A179FLN4"/>
<dbReference type="AlphaFoldDB" id="A0A179FLN4"/>
<dbReference type="InterPro" id="IPR036188">
    <property type="entry name" value="FAD/NAD-bd_sf"/>
</dbReference>
<dbReference type="InterPro" id="IPR023753">
    <property type="entry name" value="FAD/NAD-binding_dom"/>
</dbReference>
<dbReference type="GO" id="GO:0050660">
    <property type="term" value="F:flavin adenine dinucleotide binding"/>
    <property type="evidence" value="ECO:0007669"/>
    <property type="project" value="TreeGrafter"/>
</dbReference>
<dbReference type="KEGG" id="pchm:VFPPC_07727"/>
<dbReference type="OrthoDB" id="202203at2759"/>
<proteinExistence type="predicted"/>